<dbReference type="Gene3D" id="3.20.20.370">
    <property type="entry name" value="Glycoside hydrolase/deacetylase"/>
    <property type="match status" value="1"/>
</dbReference>
<feature type="chain" id="PRO_5004905067" description="NodB homology domain-containing protein" evidence="1">
    <location>
        <begin position="23"/>
        <end position="244"/>
    </location>
</feature>
<dbReference type="OrthoDB" id="9812065at2"/>
<dbReference type="InterPro" id="IPR011330">
    <property type="entry name" value="Glyco_hydro/deAcase_b/a-brl"/>
</dbReference>
<comment type="caution">
    <text evidence="3">The sequence shown here is derived from an EMBL/GenBank/DDBJ whole genome shotgun (WGS) entry which is preliminary data.</text>
</comment>
<evidence type="ECO:0000313" key="3">
    <source>
        <dbReference type="EMBL" id="EWM54848.1"/>
    </source>
</evidence>
<dbReference type="PANTHER" id="PTHR10587">
    <property type="entry name" value="GLYCOSYL TRANSFERASE-RELATED"/>
    <property type="match status" value="1"/>
</dbReference>
<dbReference type="PANTHER" id="PTHR10587:SF78">
    <property type="entry name" value="PEPTIDOGLYCAN-N-ACETYLMURAMIC ACID DEACETYLASE PDAA"/>
    <property type="match status" value="1"/>
</dbReference>
<dbReference type="Proteomes" id="UP000019365">
    <property type="component" value="Unassembled WGS sequence"/>
</dbReference>
<dbReference type="SUPFAM" id="SSF88713">
    <property type="entry name" value="Glycoside hydrolase/deacetylase"/>
    <property type="match status" value="1"/>
</dbReference>
<keyword evidence="1" id="KW-0732">Signal</keyword>
<reference evidence="3 4" key="1">
    <citation type="journal article" date="2014" name="PLoS ONE">
        <title>Rumen cellulosomics: divergent fiber-degrading strategies revealed by comparative genome-wide analysis of six ruminococcal strains.</title>
        <authorList>
            <person name="Dassa B."/>
            <person name="Borovok I."/>
            <person name="Ruimy-Israeli V."/>
            <person name="Lamed R."/>
            <person name="Flint H.J."/>
            <person name="Duncan S.H."/>
            <person name="Henrissat B."/>
            <person name="Coutinho P."/>
            <person name="Morrison M."/>
            <person name="Mosoni P."/>
            <person name="Yeoman C.J."/>
            <person name="White B.A."/>
            <person name="Bayer E.A."/>
        </authorList>
    </citation>
    <scope>NUCLEOTIDE SEQUENCE [LARGE SCALE GENOMIC DNA]</scope>
    <source>
        <strain evidence="3 4">007c</strain>
    </source>
</reference>
<dbReference type="GO" id="GO:0005975">
    <property type="term" value="P:carbohydrate metabolic process"/>
    <property type="evidence" value="ECO:0007669"/>
    <property type="project" value="InterPro"/>
</dbReference>
<evidence type="ECO:0000256" key="1">
    <source>
        <dbReference type="SAM" id="SignalP"/>
    </source>
</evidence>
<dbReference type="Pfam" id="PF01522">
    <property type="entry name" value="Polysacc_deac_1"/>
    <property type="match status" value="1"/>
</dbReference>
<evidence type="ECO:0000313" key="4">
    <source>
        <dbReference type="Proteomes" id="UP000019365"/>
    </source>
</evidence>
<dbReference type="PATRIC" id="fig|1341157.4.peg.464"/>
<dbReference type="GO" id="GO:0016810">
    <property type="term" value="F:hydrolase activity, acting on carbon-nitrogen (but not peptide) bonds"/>
    <property type="evidence" value="ECO:0007669"/>
    <property type="project" value="InterPro"/>
</dbReference>
<evidence type="ECO:0000259" key="2">
    <source>
        <dbReference type="PROSITE" id="PS51677"/>
    </source>
</evidence>
<dbReference type="InterPro" id="IPR002509">
    <property type="entry name" value="NODB_dom"/>
</dbReference>
<dbReference type="RefSeq" id="WP_037296850.1">
    <property type="nucleotide sequence ID" value="NZ_ATAX01000008.1"/>
</dbReference>
<feature type="domain" description="NodB homology" evidence="2">
    <location>
        <begin position="65"/>
        <end position="244"/>
    </location>
</feature>
<dbReference type="EMBL" id="ATAX01000008">
    <property type="protein sequence ID" value="EWM54848.1"/>
    <property type="molecule type" value="Genomic_DNA"/>
</dbReference>
<dbReference type="PROSITE" id="PS51677">
    <property type="entry name" value="NODB"/>
    <property type="match status" value="1"/>
</dbReference>
<keyword evidence="4" id="KW-1185">Reference proteome</keyword>
<dbReference type="GO" id="GO:0016020">
    <property type="term" value="C:membrane"/>
    <property type="evidence" value="ECO:0007669"/>
    <property type="project" value="TreeGrafter"/>
</dbReference>
<sequence length="244" mass="26883">MKIISCAAILTAAAMPCTAVYAADNTKKGYGQGTAVDEKNRPLGAVEFNSRYGGLDAFALSGDSSRIIITFDQGYENGYTSKILDTLKEKDVQAIFFLTGSYARTEHELVKRMIDEGHIIGNHGMTHASLPTLSEENEKEEIMSLHSYVLDNYGYEMQYFRCPCGEYSERALETAKDCGYRTIFWSSAYVDWKTDAQPLPADGLKKLSDAAHGGEILLLHSVSATNAEILGDLIDSFRAKGYKV</sequence>
<dbReference type="eggNOG" id="COG0726">
    <property type="taxonomic scope" value="Bacteria"/>
</dbReference>
<name>W7UM44_RUMFL</name>
<protein>
    <recommendedName>
        <fullName evidence="2">NodB homology domain-containing protein</fullName>
    </recommendedName>
</protein>
<feature type="signal peptide" evidence="1">
    <location>
        <begin position="1"/>
        <end position="22"/>
    </location>
</feature>
<dbReference type="AlphaFoldDB" id="W7UM44"/>
<proteinExistence type="predicted"/>
<dbReference type="InterPro" id="IPR050248">
    <property type="entry name" value="Polysacc_deacetylase_ArnD"/>
</dbReference>
<accession>W7UM44</accession>
<gene>
    <name evidence="3" type="ORF">RF007C_10950</name>
</gene>
<organism evidence="3 4">
    <name type="scientific">Ruminococcus flavefaciens 007c</name>
    <dbReference type="NCBI Taxonomy" id="1341157"/>
    <lineage>
        <taxon>Bacteria</taxon>
        <taxon>Bacillati</taxon>
        <taxon>Bacillota</taxon>
        <taxon>Clostridia</taxon>
        <taxon>Eubacteriales</taxon>
        <taxon>Oscillospiraceae</taxon>
        <taxon>Ruminococcus</taxon>
    </lineage>
</organism>